<proteinExistence type="predicted"/>
<dbReference type="InterPro" id="IPR010642">
    <property type="entry name" value="Invasion_prot_B"/>
</dbReference>
<feature type="chain" id="PRO_5045719524" evidence="2">
    <location>
        <begin position="28"/>
        <end position="218"/>
    </location>
</feature>
<keyword evidence="4" id="KW-1185">Reference proteome</keyword>
<name>A0ABS9CU13_9RHOB</name>
<keyword evidence="2" id="KW-0732">Signal</keyword>
<protein>
    <submittedName>
        <fullName evidence="3">Invasion associated locus B family protein</fullName>
    </submittedName>
</protein>
<feature type="region of interest" description="Disordered" evidence="1">
    <location>
        <begin position="31"/>
        <end position="72"/>
    </location>
</feature>
<reference evidence="3 4" key="1">
    <citation type="submission" date="2022-01" db="EMBL/GenBank/DDBJ databases">
        <title>Octadecabacter sp. nov., isolated from a marine alga.</title>
        <authorList>
            <person name="Jin M.S."/>
            <person name="Kim H.M."/>
            <person name="Han D.M."/>
            <person name="Jung J.J."/>
            <person name="Jeon C.O."/>
        </authorList>
    </citation>
    <scope>NUCLEOTIDE SEQUENCE [LARGE SCALE GENOMIC DNA]</scope>
    <source>
        <strain evidence="3 4">G9-8</strain>
    </source>
</reference>
<feature type="signal peptide" evidence="2">
    <location>
        <begin position="1"/>
        <end position="27"/>
    </location>
</feature>
<dbReference type="EMBL" id="JAKGAQ010000001">
    <property type="protein sequence ID" value="MCF2870557.1"/>
    <property type="molecule type" value="Genomic_DNA"/>
</dbReference>
<dbReference type="Gene3D" id="2.60.40.1880">
    <property type="entry name" value="Invasion associated locus B (IalB) protein"/>
    <property type="match status" value="1"/>
</dbReference>
<dbReference type="Proteomes" id="UP001200557">
    <property type="component" value="Unassembled WGS sequence"/>
</dbReference>
<evidence type="ECO:0000313" key="3">
    <source>
        <dbReference type="EMBL" id="MCF2870557.1"/>
    </source>
</evidence>
<evidence type="ECO:0000256" key="1">
    <source>
        <dbReference type="SAM" id="MobiDB-lite"/>
    </source>
</evidence>
<dbReference type="RefSeq" id="WP_235224658.1">
    <property type="nucleotide sequence ID" value="NZ_JAKGAQ010000001.1"/>
</dbReference>
<organism evidence="3 4">
    <name type="scientific">Octadecabacter dasysiphoniae</name>
    <dbReference type="NCBI Taxonomy" id="2909341"/>
    <lineage>
        <taxon>Bacteria</taxon>
        <taxon>Pseudomonadati</taxon>
        <taxon>Pseudomonadota</taxon>
        <taxon>Alphaproteobacteria</taxon>
        <taxon>Rhodobacterales</taxon>
        <taxon>Roseobacteraceae</taxon>
        <taxon>Octadecabacter</taxon>
    </lineage>
</organism>
<dbReference type="InterPro" id="IPR038696">
    <property type="entry name" value="IalB_sf"/>
</dbReference>
<comment type="caution">
    <text evidence="3">The sequence shown here is derived from an EMBL/GenBank/DDBJ whole genome shotgun (WGS) entry which is preliminary data.</text>
</comment>
<gene>
    <name evidence="3" type="ORF">L0664_05725</name>
</gene>
<dbReference type="Pfam" id="PF06776">
    <property type="entry name" value="IalB"/>
    <property type="match status" value="1"/>
</dbReference>
<evidence type="ECO:0000313" key="4">
    <source>
        <dbReference type="Proteomes" id="UP001200557"/>
    </source>
</evidence>
<evidence type="ECO:0000256" key="2">
    <source>
        <dbReference type="SAM" id="SignalP"/>
    </source>
</evidence>
<sequence>MTLHAKFIPTTLSAFALLGVLALPLAAQETTTDEDAPAAETTQEQPDSVFNMGEPVDENGDPVAPEPQEPQPGQQYLKEVFNDWALRCLKVEDGEDPCQMYQLLTDEDGNEVAEIAIVALPANGNAVAGATIVVPLETLLTEQITLRVDGGQARRFPFNFCNVGGCVTRLGLTDQDLGLFRRGAAATLTMVPAAAPDQIVTVTMSLSGFTAAFNAAAE</sequence>
<accession>A0ABS9CU13</accession>